<dbReference type="Proteomes" id="UP000324222">
    <property type="component" value="Unassembled WGS sequence"/>
</dbReference>
<protein>
    <submittedName>
        <fullName evidence="1">Uncharacterized protein</fullName>
    </submittedName>
</protein>
<keyword evidence="2" id="KW-1185">Reference proteome</keyword>
<comment type="caution">
    <text evidence="1">The sequence shown here is derived from an EMBL/GenBank/DDBJ whole genome shotgun (WGS) entry which is preliminary data.</text>
</comment>
<accession>A0A5B7EG53</accession>
<name>A0A5B7EG53_PORTR</name>
<dbReference type="AlphaFoldDB" id="A0A5B7EG53"/>
<sequence length="74" mass="8259">MSRKSSCMMSPSVPHVYCQHVVSFNLMSAECNAPDLVCSIVQISSVIMFTLCDFYITQSLQKCIPCIIQKIPVI</sequence>
<proteinExistence type="predicted"/>
<dbReference type="EMBL" id="VSRR010002778">
    <property type="protein sequence ID" value="MPC33182.1"/>
    <property type="molecule type" value="Genomic_DNA"/>
</dbReference>
<evidence type="ECO:0000313" key="2">
    <source>
        <dbReference type="Proteomes" id="UP000324222"/>
    </source>
</evidence>
<organism evidence="1 2">
    <name type="scientific">Portunus trituberculatus</name>
    <name type="common">Swimming crab</name>
    <name type="synonym">Neptunus trituberculatus</name>
    <dbReference type="NCBI Taxonomy" id="210409"/>
    <lineage>
        <taxon>Eukaryota</taxon>
        <taxon>Metazoa</taxon>
        <taxon>Ecdysozoa</taxon>
        <taxon>Arthropoda</taxon>
        <taxon>Crustacea</taxon>
        <taxon>Multicrustacea</taxon>
        <taxon>Malacostraca</taxon>
        <taxon>Eumalacostraca</taxon>
        <taxon>Eucarida</taxon>
        <taxon>Decapoda</taxon>
        <taxon>Pleocyemata</taxon>
        <taxon>Brachyura</taxon>
        <taxon>Eubrachyura</taxon>
        <taxon>Portunoidea</taxon>
        <taxon>Portunidae</taxon>
        <taxon>Portuninae</taxon>
        <taxon>Portunus</taxon>
    </lineage>
</organism>
<evidence type="ECO:0000313" key="1">
    <source>
        <dbReference type="EMBL" id="MPC33182.1"/>
    </source>
</evidence>
<gene>
    <name evidence="1" type="ORF">E2C01_026524</name>
</gene>
<reference evidence="1 2" key="1">
    <citation type="submission" date="2019-05" db="EMBL/GenBank/DDBJ databases">
        <title>Another draft genome of Portunus trituberculatus and its Hox gene families provides insights of decapod evolution.</title>
        <authorList>
            <person name="Jeong J.-H."/>
            <person name="Song I."/>
            <person name="Kim S."/>
            <person name="Choi T."/>
            <person name="Kim D."/>
            <person name="Ryu S."/>
            <person name="Kim W."/>
        </authorList>
    </citation>
    <scope>NUCLEOTIDE SEQUENCE [LARGE SCALE GENOMIC DNA]</scope>
    <source>
        <tissue evidence="1">Muscle</tissue>
    </source>
</reference>